<evidence type="ECO:0000313" key="2">
    <source>
        <dbReference type="EMBL" id="MBM7635962.1"/>
    </source>
</evidence>
<keyword evidence="2" id="KW-0436">Ligase</keyword>
<reference evidence="2 3" key="1">
    <citation type="submission" date="2021-01" db="EMBL/GenBank/DDBJ databases">
        <title>Genomic Encyclopedia of Type Strains, Phase IV (KMG-IV): sequencing the most valuable type-strain genomes for metagenomic binning, comparative biology and taxonomic classification.</title>
        <authorList>
            <person name="Goeker M."/>
        </authorList>
    </citation>
    <scope>NUCLEOTIDE SEQUENCE [LARGE SCALE GENOMIC DNA]</scope>
    <source>
        <strain evidence="2 3">DSM 27513</strain>
    </source>
</reference>
<accession>A0ABS2PKK8</accession>
<dbReference type="SUPFAM" id="SSF52317">
    <property type="entry name" value="Class I glutamine amidotransferase-like"/>
    <property type="match status" value="1"/>
</dbReference>
<dbReference type="EMBL" id="JAFBEI010000013">
    <property type="protein sequence ID" value="MBM7635962.1"/>
    <property type="molecule type" value="Genomic_DNA"/>
</dbReference>
<dbReference type="InterPro" id="IPR029062">
    <property type="entry name" value="Class_I_gatase-like"/>
</dbReference>
<dbReference type="EC" id="6.3.5.2" evidence="2"/>
<dbReference type="PANTHER" id="PTHR42695:SF5">
    <property type="entry name" value="GLUTAMINE AMIDOTRANSFERASE YLR126C-RELATED"/>
    <property type="match status" value="1"/>
</dbReference>
<protein>
    <submittedName>
        <fullName evidence="2">GMP synthase (Glutamine-hydrolyzing)</fullName>
        <ecNumber evidence="2">6.3.5.2</ecNumber>
    </submittedName>
</protein>
<sequence length="237" mass="26412">MRIHFILHESFEQPAAYLDWALDRGHEVSTTKVYEGDILPSSSTGIDMLIVMGGPQSPDEDLVNFPYYHPQAEIALIQDFINRDKPVVGVCLGAQLLGVAYGAAYEHSPEKEIGVFPIELTKDGLADENFSSFGKELPVGHWHGDMPGLTEDARVLATSKGCPRQIVRYSPRHYGFQCHLEFNPEVLPALIASEEDLEKGSQDFPFIQDAETILAFDYGQMNKALFDFLDCLTQSTD</sequence>
<dbReference type="InterPro" id="IPR044992">
    <property type="entry name" value="ChyE-like"/>
</dbReference>
<evidence type="ECO:0000259" key="1">
    <source>
        <dbReference type="Pfam" id="PF00117"/>
    </source>
</evidence>
<name>A0ABS2PKK8_9STRE</name>
<dbReference type="PANTHER" id="PTHR42695">
    <property type="entry name" value="GLUTAMINE AMIDOTRANSFERASE YLR126C-RELATED"/>
    <property type="match status" value="1"/>
</dbReference>
<keyword evidence="3" id="KW-1185">Reference proteome</keyword>
<dbReference type="NCBIfam" id="NF006098">
    <property type="entry name" value="PRK08250.1"/>
    <property type="match status" value="1"/>
</dbReference>
<dbReference type="PROSITE" id="PS51273">
    <property type="entry name" value="GATASE_TYPE_1"/>
    <property type="match status" value="1"/>
</dbReference>
<dbReference type="RefSeq" id="WP_205016865.1">
    <property type="nucleotide sequence ID" value="NZ_JAFBEI010000013.1"/>
</dbReference>
<dbReference type="InterPro" id="IPR017926">
    <property type="entry name" value="GATASE"/>
</dbReference>
<dbReference type="Gene3D" id="3.40.50.880">
    <property type="match status" value="1"/>
</dbReference>
<proteinExistence type="predicted"/>
<evidence type="ECO:0000313" key="3">
    <source>
        <dbReference type="Proteomes" id="UP000809081"/>
    </source>
</evidence>
<dbReference type="Proteomes" id="UP000809081">
    <property type="component" value="Unassembled WGS sequence"/>
</dbReference>
<comment type="caution">
    <text evidence="2">The sequence shown here is derived from an EMBL/GenBank/DDBJ whole genome shotgun (WGS) entry which is preliminary data.</text>
</comment>
<dbReference type="GO" id="GO:0003922">
    <property type="term" value="F:GMP synthase (glutamine-hydrolyzing) activity"/>
    <property type="evidence" value="ECO:0007669"/>
    <property type="project" value="UniProtKB-EC"/>
</dbReference>
<dbReference type="CDD" id="cd01741">
    <property type="entry name" value="GATase1_1"/>
    <property type="match status" value="1"/>
</dbReference>
<dbReference type="Pfam" id="PF00117">
    <property type="entry name" value="GATase"/>
    <property type="match status" value="1"/>
</dbReference>
<gene>
    <name evidence="2" type="ORF">JOC31_000781</name>
</gene>
<organism evidence="2 3">
    <name type="scientific">Streptococcus saliviloxodontae</name>
    <dbReference type="NCBI Taxonomy" id="1349416"/>
    <lineage>
        <taxon>Bacteria</taxon>
        <taxon>Bacillati</taxon>
        <taxon>Bacillota</taxon>
        <taxon>Bacilli</taxon>
        <taxon>Lactobacillales</taxon>
        <taxon>Streptococcaceae</taxon>
        <taxon>Streptococcus</taxon>
    </lineage>
</organism>
<feature type="domain" description="Glutamine amidotransferase" evidence="1">
    <location>
        <begin position="42"/>
        <end position="185"/>
    </location>
</feature>